<dbReference type="Proteomes" id="UP001196413">
    <property type="component" value="Unassembled WGS sequence"/>
</dbReference>
<evidence type="ECO:0000313" key="5">
    <source>
        <dbReference type="EMBL" id="KAJ1365156.1"/>
    </source>
</evidence>
<gene>
    <name evidence="5" type="ORF">KIN20_025385</name>
</gene>
<dbReference type="GO" id="GO:0031110">
    <property type="term" value="P:regulation of microtubule polymerization or depolymerization"/>
    <property type="evidence" value="ECO:0007669"/>
    <property type="project" value="TreeGrafter"/>
</dbReference>
<dbReference type="GO" id="GO:0008017">
    <property type="term" value="F:microtubule binding"/>
    <property type="evidence" value="ECO:0007669"/>
    <property type="project" value="InterPro"/>
</dbReference>
<evidence type="ECO:0000313" key="6">
    <source>
        <dbReference type="Proteomes" id="UP001196413"/>
    </source>
</evidence>
<evidence type="ECO:0000256" key="2">
    <source>
        <dbReference type="ARBA" id="ARBA00047182"/>
    </source>
</evidence>
<dbReference type="GO" id="GO:0000940">
    <property type="term" value="C:outer kinetochore"/>
    <property type="evidence" value="ECO:0007669"/>
    <property type="project" value="TreeGrafter"/>
</dbReference>
<evidence type="ECO:0000256" key="1">
    <source>
        <dbReference type="ARBA" id="ARBA00006836"/>
    </source>
</evidence>
<dbReference type="PANTHER" id="PTHR28573:SF1">
    <property type="entry name" value="SPINDLE AND KINETOCHORE-ASSOCIATED PROTEIN 1"/>
    <property type="match status" value="1"/>
</dbReference>
<dbReference type="InterPro" id="IPR009829">
    <property type="entry name" value="SKA1"/>
</dbReference>
<dbReference type="GO" id="GO:0051301">
    <property type="term" value="P:cell division"/>
    <property type="evidence" value="ECO:0007669"/>
    <property type="project" value="InterPro"/>
</dbReference>
<dbReference type="InterPro" id="IPR042031">
    <property type="entry name" value="SKA1_MBD_sf"/>
</dbReference>
<comment type="caution">
    <text evidence="5">The sequence shown here is derived from an EMBL/GenBank/DDBJ whole genome shotgun (WGS) entry which is preliminary data.</text>
</comment>
<dbReference type="GO" id="GO:0072686">
    <property type="term" value="C:mitotic spindle"/>
    <property type="evidence" value="ECO:0007669"/>
    <property type="project" value="TreeGrafter"/>
</dbReference>
<evidence type="ECO:0000256" key="3">
    <source>
        <dbReference type="ARBA" id="ARBA00047202"/>
    </source>
</evidence>
<keyword evidence="6" id="KW-1185">Reference proteome</keyword>
<dbReference type="GO" id="GO:0007059">
    <property type="term" value="P:chromosome segregation"/>
    <property type="evidence" value="ECO:0007669"/>
    <property type="project" value="InterPro"/>
</dbReference>
<dbReference type="PANTHER" id="PTHR28573">
    <property type="entry name" value="SPINDLE AND KINETOCHORE-ASSOCIATED PROTEIN 1"/>
    <property type="match status" value="1"/>
</dbReference>
<dbReference type="GO" id="GO:0000278">
    <property type="term" value="P:mitotic cell cycle"/>
    <property type="evidence" value="ECO:0007669"/>
    <property type="project" value="TreeGrafter"/>
</dbReference>
<accession>A0AAD5QXS0</accession>
<reference evidence="5" key="1">
    <citation type="submission" date="2021-06" db="EMBL/GenBank/DDBJ databases">
        <title>Parelaphostrongylus tenuis whole genome reference sequence.</title>
        <authorList>
            <person name="Garwood T.J."/>
            <person name="Larsen P.A."/>
            <person name="Fountain-Jones N.M."/>
            <person name="Garbe J.R."/>
            <person name="Macchietto M.G."/>
            <person name="Kania S.A."/>
            <person name="Gerhold R.W."/>
            <person name="Richards J.E."/>
            <person name="Wolf T.M."/>
        </authorList>
    </citation>
    <scope>NUCLEOTIDE SEQUENCE</scope>
    <source>
        <strain evidence="5">MNPRO001-30</strain>
        <tissue evidence="5">Meninges</tissue>
    </source>
</reference>
<dbReference type="AlphaFoldDB" id="A0AAD5QXS0"/>
<dbReference type="GO" id="GO:0005876">
    <property type="term" value="C:spindle microtubule"/>
    <property type="evidence" value="ECO:0007669"/>
    <property type="project" value="TreeGrafter"/>
</dbReference>
<comment type="similarity">
    <text evidence="1">Belongs to the SKA1 family.</text>
</comment>
<dbReference type="Pfam" id="PF07160">
    <property type="entry name" value="SKA1"/>
    <property type="match status" value="1"/>
</dbReference>
<feature type="compositionally biased region" description="Polar residues" evidence="4">
    <location>
        <begin position="111"/>
        <end position="127"/>
    </location>
</feature>
<dbReference type="Gene3D" id="1.10.10.1890">
    <property type="entry name" value="Ska1 microtubule binding domain-like"/>
    <property type="match status" value="1"/>
</dbReference>
<dbReference type="EMBL" id="JAHQIW010005186">
    <property type="protein sequence ID" value="KAJ1365156.1"/>
    <property type="molecule type" value="Genomic_DNA"/>
</dbReference>
<evidence type="ECO:0000256" key="4">
    <source>
        <dbReference type="SAM" id="MobiDB-lite"/>
    </source>
</evidence>
<protein>
    <recommendedName>
        <fullName evidence="2">SKA complex subunit 1</fullName>
    </recommendedName>
    <alternativeName>
        <fullName evidence="3">Spindle and kinetochore-associated protein 1</fullName>
    </alternativeName>
</protein>
<name>A0AAD5QXS0_PARTN</name>
<proteinExistence type="inferred from homology"/>
<organism evidence="5 6">
    <name type="scientific">Parelaphostrongylus tenuis</name>
    <name type="common">Meningeal worm</name>
    <dbReference type="NCBI Taxonomy" id="148309"/>
    <lineage>
        <taxon>Eukaryota</taxon>
        <taxon>Metazoa</taxon>
        <taxon>Ecdysozoa</taxon>
        <taxon>Nematoda</taxon>
        <taxon>Chromadorea</taxon>
        <taxon>Rhabditida</taxon>
        <taxon>Rhabditina</taxon>
        <taxon>Rhabditomorpha</taxon>
        <taxon>Strongyloidea</taxon>
        <taxon>Metastrongylidae</taxon>
        <taxon>Parelaphostrongylus</taxon>
    </lineage>
</organism>
<sequence length="256" mass="29555">MTDYLNISIGEELADRLAERRDEIVREVEPILRAERVEEGTRQFDQKLEELRRVLRDCQALNSKLTQMSAMKQLCQLMGDAVQNQHVSVDYRRGVKPDVFAKDSTVRPAANPSTGTGDQKVSSTQESSTSFAGGVLAPISLEEFNSIPRYMRGRMSCAELNEVVSKINEFFSLKRRLLDAPFNKLRKEEKNLVCKWREKETSSNVGRIFFQEADIKPGLKIRTQAIFRHVSPCLRHVRRIREVREKGQIYYLPYQD</sequence>
<feature type="region of interest" description="Disordered" evidence="4">
    <location>
        <begin position="102"/>
        <end position="127"/>
    </location>
</feature>